<feature type="compositionally biased region" description="Low complexity" evidence="14">
    <location>
        <begin position="2085"/>
        <end position="2100"/>
    </location>
</feature>
<dbReference type="Proteomes" id="UP000007879">
    <property type="component" value="Unassembled WGS sequence"/>
</dbReference>
<feature type="domain" description="Laminin G" evidence="16">
    <location>
        <begin position="1493"/>
        <end position="1655"/>
    </location>
</feature>
<feature type="region of interest" description="Disordered" evidence="14">
    <location>
        <begin position="2005"/>
        <end position="2286"/>
    </location>
</feature>
<dbReference type="PROSITE" id="PS00022">
    <property type="entry name" value="EGF_1"/>
    <property type="match status" value="1"/>
</dbReference>
<feature type="disulfide bond" evidence="12">
    <location>
        <begin position="1976"/>
        <end position="2003"/>
    </location>
</feature>
<evidence type="ECO:0000256" key="3">
    <source>
        <dbReference type="ARBA" id="ARBA00022525"/>
    </source>
</evidence>
<dbReference type="Gene3D" id="2.10.25.10">
    <property type="entry name" value="Laminin"/>
    <property type="match status" value="5"/>
</dbReference>
<dbReference type="InterPro" id="IPR000742">
    <property type="entry name" value="EGF"/>
</dbReference>
<dbReference type="PROSITE" id="PS50027">
    <property type="entry name" value="EGF_LAM_2"/>
    <property type="match status" value="5"/>
</dbReference>
<feature type="disulfide bond" evidence="13">
    <location>
        <begin position="471"/>
        <end position="480"/>
    </location>
</feature>
<evidence type="ECO:0000256" key="9">
    <source>
        <dbReference type="ARBA" id="ARBA00023180"/>
    </source>
</evidence>
<feature type="domain" description="Laminin EGF-like" evidence="17">
    <location>
        <begin position="759"/>
        <end position="804"/>
    </location>
</feature>
<accession>A0A1X7VW10</accession>
<dbReference type="Pfam" id="PF00053">
    <property type="entry name" value="EGF_laminin"/>
    <property type="match status" value="7"/>
</dbReference>
<feature type="domain" description="Laminin EGF-like" evidence="17">
    <location>
        <begin position="805"/>
        <end position="852"/>
    </location>
</feature>
<evidence type="ECO:0000256" key="15">
    <source>
        <dbReference type="SAM" id="SignalP"/>
    </source>
</evidence>
<dbReference type="GO" id="GO:0042995">
    <property type="term" value="C:cell projection"/>
    <property type="evidence" value="ECO:0007669"/>
    <property type="project" value="UniProtKB-SubCell"/>
</dbReference>
<feature type="domain" description="Laminin G" evidence="16">
    <location>
        <begin position="2490"/>
        <end position="2673"/>
    </location>
</feature>
<dbReference type="SUPFAM" id="SSF57196">
    <property type="entry name" value="EGF/Laminin"/>
    <property type="match status" value="3"/>
</dbReference>
<keyword evidence="9" id="KW-0325">Glycoprotein</keyword>
<dbReference type="FunFam" id="2.10.25.10:FF:000094">
    <property type="entry name" value="Laminin subunit alpha-2"/>
    <property type="match status" value="1"/>
</dbReference>
<evidence type="ECO:0000313" key="19">
    <source>
        <dbReference type="EnsemblMetazoa" id="Aqu2.1.44298_001"/>
    </source>
</evidence>
<dbReference type="FunFam" id="2.10.25.10:FF:000130">
    <property type="entry name" value="Laminin subunit beta 1"/>
    <property type="match status" value="1"/>
</dbReference>
<sequence length="2675" mass="287445">MDKVASLLLIVLACCVLYSNAQVPLELTNYLSASSNATSNSSSSNSSSPAQGYPDAVLDGLLSTWWVTQEDIQPVSLSLSSTIDFTGFTLSIDIVFISSLPLSIGVVNSNSGALLGLFVTNCSGQCQGLMIDGTHVQVAVNGSSGSDINLVFNGFQDNATQFEVAEVTVTGFIMPGYYLPDLDSVGANEENGLLMEPSGELSLGYNEQQFPDFFERGYAISNFMINESQLLQLTMIVNDTTSFDNLFMRYLCPTNGRKHSTWIPTMISQGSLHCAVQFFIDSSCTETPCYAQADPFDCVGLRLESGSVNIMAQLEGSHFFLDYIAAVPDAFNDTLNDCGFNNNTEYCIRSTLQQSLSLHGSLQECQCSIPEYSCEALGGQCSCGSQVGRQCDKCIYTYYLNNTECIACGCVNNTICAEDGQCQCESNVVGLQCDMCMDDNHYGDPSEGCYPCICNDTGTISCNSSTGDCYCKPNVTGGTCSECMTGHTNFSSDGCQLCSCFTEGGYCSSDGSCICYDGYTGSSCDQCDDGNFLLSNGSCMPCNCSGVTNSCMLAHGSSSQELCNCTEGYTGSSCENCSSGYYRHNDSSCVLCTCNNDSLICEDFTGDCLLFPVPPPPVVYPPPLNCTLNTTGELCQYCADEYYNSSITSDLECTECPCHPNTAINQSCIAENSQPVCFCLDGHEGSLCDICSPSYYGIPPDYPCSDCQCSGNIDTNDPDACNHTTGECMNCINNSTGPQCEICQDEFFGDALTQSCEPCECVASTSRICNKTSGVCDCRNGVSGTKCTECKDNYWNFSVDGCTPCMCNVDGSTSESCNVTTGECSCNEGVQGLNCDECKLEYYNFTENGCQKCDCGDGAVNNSCHLTTGQCHCGDNVIGLKCDRCSNYYHELSSDGCIQCDSCSLSLKRKSDSFKEDLKRIDTFIIDANHLQNADTLNLLSLSSDISRLESTYNQSMENLTQGTNDLNVLTNRTNNIQSMLAQFNVEINMLIVDLRNIRNYSESVLVSAINLHNSLVNIGEGELNYTMDFVVNITQKLYQLENSSSATLDALQSLTYNLTEEILINTTKKQAALQNIANIENEVNSTYASSVSESSMINSGINSFNDYYARFMKLEMRIQQLLQSVDNATANYTSEYLELLTAANNVSGLVNDSMILIDDSEADLLAVRDKLTNTSTILQQLQITLTDFPTGNDSGINVSLSSQDYIVDLIDELDLRISQLSEVFNRSSDRYESALLNASNIISQSDEFCRTINASLYGGNDAVAAIMDYTFVNETLSLAYQIVVGLNLSDILNTLEMIMSTELDFSVNELSNSTKNLSQNIISIEQSISETISVYNQLTRELNDTRGNVSTGLLQSLNDLSLRYQYVQSVTNVTVNNIKLLLSYALNSTQLINSTYYNKVLTLHSSVIDDVTETNEDLIDLSENTIEIDDELLLANATAQHAQDSFRERVSYLNMINDSRTLLASEISSASTSMFDLHQQLIEAQKAAALVDIALRFHGNGTATYNLSSSPMPGETHLSLNFRPESLSGILLTDDESINNLELEDGEVKWSYGDYEIQTYNLSLSLAEWYQVEASFNESSLFLSVAPIQGNSLNTVTLMAPANSTMPLMQSSVLLAGDVDGDFSYTGCIDSVVINGEMLSLLTPNSSTVAIRGCGPRPAAEMPRLFESGAWFQGKSQLSLGFIDFDGGELDFSFAFRTFSASSQVLTIQNMNNRTILLYVNEGLIHLRLSLGMDVRTSNSSVVVTDGYWHYLQVSISVASLRASLIVDDVTSSISLGSFASNVTSPINVTLGGTSWLNLPSFSGCVANFSLNNMGVNFSVSEVAERVEVSNCPSSVSPGTRFMGTGSALFSMTGWLESVSFQFKTQQISSVLLDVTGLLSDRLLVTLFHTYLRVEIVNTFNDIVLTSVQNNLNDGQSHYVNISLVGDNVILVVDEESRTASTATNTNYLSLLGSVTVGGPAVSARSVITDYYRGCLSNLRINSEEYDFNNAELSESVVLFGCHGLAETTPPPPPTINPSGSGSGFGSGDSISISPTPTPSESSFTITPTISTVSPSPTESPTVLPSSPPAESSTVLPSLPPAETPTVSPSPTESPTVLPSSPPAESSTVLPSLPPAETPTVSPSPTESPTVLPSSPPAESSTVLPSLPPAETPTVSPSPTESPTVLPSSPPAESSTVLPSLPPAETPTVSPSPTESPTVLPSSPPAESSTVLPSLPPAETPTVSPSPTESPTVLPSSPPAESSTVLPSSPPAETPTVSPSPTESSTVLPSSPPAESSTVSPSPTESFVSSTVLPTIVPTPVIDPVGLNGQRGSFLSYSLPSDITFSSEITLTFRTTSSNALLIYTQSAIYNDYMALELRNGAIYYSYNLGAGSIFINPYSALNRYDDNMNHTVTITRNGTRGVLIVDGTEYTGVSYDTHDQLNTNAEPIYIGGVSGIMLSSLHLYSHQSLVPSGAEACFYYFSVNGEIINLRAPSAASGLVDTCQDEYNDYLSFLGSGYATLVNVYRPLVAYEFRLQFRTAHCSGLLLYSSSLLLEDHTALEISEGKVRFIFDNGHGPGVVEYIPANLSSLCDGNWHRVIASKSGVIGSLTVDGQASVSTTLPSTGFISVNTDSPLYAGGVPNNVLVRYTVTAGSFQGCLNNIQLVDLDDRITTSIDPSDIETYSNVLLNTCNL</sequence>
<evidence type="ECO:0000256" key="11">
    <source>
        <dbReference type="ARBA" id="ARBA00023292"/>
    </source>
</evidence>
<feature type="compositionally biased region" description="Low complexity" evidence="14">
    <location>
        <begin position="2187"/>
        <end position="2202"/>
    </location>
</feature>
<comment type="subcellular location">
    <subcellularLocation>
        <location evidence="2">Cell projection</location>
    </subcellularLocation>
    <subcellularLocation>
        <location evidence="1">Secreted</location>
        <location evidence="1">Extracellular space</location>
        <location evidence="1">Extracellular matrix</location>
        <location evidence="1">Basement membrane</location>
    </subcellularLocation>
</comment>
<proteinExistence type="predicted"/>
<feature type="signal peptide" evidence="15">
    <location>
        <begin position="1"/>
        <end position="21"/>
    </location>
</feature>
<evidence type="ECO:0000313" key="20">
    <source>
        <dbReference type="Proteomes" id="UP000007879"/>
    </source>
</evidence>
<feature type="compositionally biased region" description="Low complexity" evidence="14">
    <location>
        <begin position="2255"/>
        <end position="2286"/>
    </location>
</feature>
<evidence type="ECO:0000256" key="1">
    <source>
        <dbReference type="ARBA" id="ARBA00004302"/>
    </source>
</evidence>
<evidence type="ECO:0000256" key="5">
    <source>
        <dbReference type="ARBA" id="ARBA00022729"/>
    </source>
</evidence>
<feature type="disulfide bond" evidence="13">
    <location>
        <begin position="873"/>
        <end position="882"/>
    </location>
</feature>
<dbReference type="SMART" id="SM00181">
    <property type="entry name" value="EGF"/>
    <property type="match status" value="6"/>
</dbReference>
<evidence type="ECO:0000256" key="4">
    <source>
        <dbReference type="ARBA" id="ARBA00022530"/>
    </source>
</evidence>
<dbReference type="STRING" id="400682.A0A1X7VW10"/>
<dbReference type="GO" id="GO:0016020">
    <property type="term" value="C:membrane"/>
    <property type="evidence" value="ECO:0007669"/>
    <property type="project" value="UniProtKB-SubCell"/>
</dbReference>
<dbReference type="InterPro" id="IPR002049">
    <property type="entry name" value="LE_dom"/>
</dbReference>
<keyword evidence="20" id="KW-1185">Reference proteome</keyword>
<evidence type="ECO:0000256" key="8">
    <source>
        <dbReference type="ARBA" id="ARBA00023157"/>
    </source>
</evidence>
<evidence type="ECO:0000256" key="6">
    <source>
        <dbReference type="ARBA" id="ARBA00022737"/>
    </source>
</evidence>
<feature type="domain" description="Laminin EGF-like" evidence="17">
    <location>
        <begin position="853"/>
        <end position="899"/>
    </location>
</feature>
<dbReference type="InterPro" id="IPR050372">
    <property type="entry name" value="Neurexin-related_CASP"/>
</dbReference>
<dbReference type="PRINTS" id="PR00011">
    <property type="entry name" value="EGFLAMININ"/>
</dbReference>
<dbReference type="CDD" id="cd00110">
    <property type="entry name" value="LamG"/>
    <property type="match status" value="5"/>
</dbReference>
<feature type="domain" description="Laminin EGF-like" evidence="17">
    <location>
        <begin position="707"/>
        <end position="758"/>
    </location>
</feature>
<keyword evidence="5 15" id="KW-0732">Signal</keyword>
<keyword evidence="7" id="KW-0084">Basement membrane</keyword>
<dbReference type="PANTHER" id="PTHR15036:SF67">
    <property type="entry name" value="LAMININ SUBUNIT ALPHA-LIKE PROTEIN"/>
    <property type="match status" value="1"/>
</dbReference>
<reference evidence="20" key="1">
    <citation type="journal article" date="2010" name="Nature">
        <title>The Amphimedon queenslandica genome and the evolution of animal complexity.</title>
        <authorList>
            <person name="Srivastava M."/>
            <person name="Simakov O."/>
            <person name="Chapman J."/>
            <person name="Fahey B."/>
            <person name="Gauthier M.E."/>
            <person name="Mitros T."/>
            <person name="Richards G.S."/>
            <person name="Conaco C."/>
            <person name="Dacre M."/>
            <person name="Hellsten U."/>
            <person name="Larroux C."/>
            <person name="Putnam N.H."/>
            <person name="Stanke M."/>
            <person name="Adamska M."/>
            <person name="Darling A."/>
            <person name="Degnan S.M."/>
            <person name="Oakley T.H."/>
            <person name="Plachetzki D.C."/>
            <person name="Zhai Y."/>
            <person name="Adamski M."/>
            <person name="Calcino A."/>
            <person name="Cummins S.F."/>
            <person name="Goodstein D.M."/>
            <person name="Harris C."/>
            <person name="Jackson D.J."/>
            <person name="Leys S.P."/>
            <person name="Shu S."/>
            <person name="Woodcroft B.J."/>
            <person name="Vervoort M."/>
            <person name="Kosik K.S."/>
            <person name="Manning G."/>
            <person name="Degnan B.M."/>
            <person name="Rokhsar D.S."/>
        </authorList>
    </citation>
    <scope>NUCLEOTIDE SEQUENCE [LARGE SCALE GENOMIC DNA]</scope>
</reference>
<keyword evidence="6" id="KW-0677">Repeat</keyword>
<dbReference type="KEGG" id="aqu:109582339"/>
<keyword evidence="3" id="KW-0964">Secreted</keyword>
<protein>
    <submittedName>
        <fullName evidence="19">Uncharacterized protein</fullName>
    </submittedName>
</protein>
<evidence type="ECO:0000256" key="13">
    <source>
        <dbReference type="PROSITE-ProRule" id="PRU00460"/>
    </source>
</evidence>
<dbReference type="PROSITE" id="PS01248">
    <property type="entry name" value="EGF_LAM_1"/>
    <property type="match status" value="3"/>
</dbReference>
<comment type="caution">
    <text evidence="13">Lacks conserved residue(s) required for the propagation of feature annotation.</text>
</comment>
<organism evidence="19">
    <name type="scientific">Amphimedon queenslandica</name>
    <name type="common">Sponge</name>
    <dbReference type="NCBI Taxonomy" id="400682"/>
    <lineage>
        <taxon>Eukaryota</taxon>
        <taxon>Metazoa</taxon>
        <taxon>Porifera</taxon>
        <taxon>Demospongiae</taxon>
        <taxon>Heteroscleromorpha</taxon>
        <taxon>Haplosclerida</taxon>
        <taxon>Niphatidae</taxon>
        <taxon>Amphimedon</taxon>
    </lineage>
</organism>
<dbReference type="EnsemblMetazoa" id="Aqu2.1.44298_001">
    <property type="protein sequence ID" value="Aqu2.1.44298_001"/>
    <property type="gene ID" value="Aqu2.1.44298"/>
</dbReference>
<evidence type="ECO:0000256" key="10">
    <source>
        <dbReference type="ARBA" id="ARBA00023273"/>
    </source>
</evidence>
<dbReference type="InParanoid" id="A0A1X7VW10"/>
<dbReference type="OrthoDB" id="10011303at2759"/>
<feature type="compositionally biased region" description="Low complexity" evidence="14">
    <location>
        <begin position="2119"/>
        <end position="2134"/>
    </location>
</feature>
<dbReference type="SMART" id="SM00282">
    <property type="entry name" value="LamG"/>
    <property type="match status" value="5"/>
</dbReference>
<feature type="disulfide bond" evidence="13">
    <location>
        <begin position="778"/>
        <end position="787"/>
    </location>
</feature>
<dbReference type="GO" id="GO:0005604">
    <property type="term" value="C:basement membrane"/>
    <property type="evidence" value="ECO:0007669"/>
    <property type="project" value="UniProtKB-SubCell"/>
</dbReference>
<feature type="domain" description="Laminin G" evidence="16">
    <location>
        <begin position="1840"/>
        <end position="2003"/>
    </location>
</feature>
<gene>
    <name evidence="19" type="primary">109582339</name>
</gene>
<feature type="disulfide bond" evidence="13">
    <location>
        <begin position="805"/>
        <end position="817"/>
    </location>
</feature>
<feature type="disulfide bond" evidence="12">
    <location>
        <begin position="1806"/>
        <end position="1833"/>
    </location>
</feature>
<feature type="compositionally biased region" description="Low complexity" evidence="14">
    <location>
        <begin position="2221"/>
        <end position="2236"/>
    </location>
</feature>
<dbReference type="InterPro" id="IPR013320">
    <property type="entry name" value="ConA-like_dom_sf"/>
</dbReference>
<dbReference type="PANTHER" id="PTHR15036">
    <property type="entry name" value="PIKACHURIN-LIKE PROTEIN"/>
    <property type="match status" value="1"/>
</dbReference>
<dbReference type="Gene3D" id="2.60.120.200">
    <property type="match status" value="5"/>
</dbReference>
<dbReference type="SMART" id="SM00180">
    <property type="entry name" value="EGF_Lam"/>
    <property type="match status" value="11"/>
</dbReference>
<dbReference type="PROSITE" id="PS50853">
    <property type="entry name" value="FN3"/>
    <property type="match status" value="1"/>
</dbReference>
<evidence type="ECO:0000256" key="12">
    <source>
        <dbReference type="PROSITE-ProRule" id="PRU00122"/>
    </source>
</evidence>
<reference evidence="19" key="2">
    <citation type="submission" date="2017-05" db="UniProtKB">
        <authorList>
            <consortium name="EnsemblMetazoa"/>
        </authorList>
    </citation>
    <scope>IDENTIFICATION</scope>
</reference>
<dbReference type="Gene3D" id="2.170.300.10">
    <property type="entry name" value="Tie2 ligand-binding domain superfamily"/>
    <property type="match status" value="2"/>
</dbReference>
<dbReference type="eggNOG" id="KOG1836">
    <property type="taxonomic scope" value="Eukaryota"/>
</dbReference>
<evidence type="ECO:0000259" key="16">
    <source>
        <dbReference type="PROSITE" id="PS50025"/>
    </source>
</evidence>
<dbReference type="InterPro" id="IPR001791">
    <property type="entry name" value="Laminin_G"/>
</dbReference>
<evidence type="ECO:0000256" key="7">
    <source>
        <dbReference type="ARBA" id="ARBA00022869"/>
    </source>
</evidence>
<keyword evidence="11 13" id="KW-0424">Laminin EGF-like domain</keyword>
<dbReference type="GO" id="GO:0005576">
    <property type="term" value="C:extracellular region"/>
    <property type="evidence" value="ECO:0007669"/>
    <property type="project" value="UniProtKB-ARBA"/>
</dbReference>
<evidence type="ECO:0000256" key="2">
    <source>
        <dbReference type="ARBA" id="ARBA00004316"/>
    </source>
</evidence>
<dbReference type="EnsemblMetazoa" id="XM_019997026.1">
    <property type="protein sequence ID" value="XP_019852585.1"/>
    <property type="gene ID" value="LOC109582339"/>
</dbReference>
<dbReference type="Pfam" id="PF02210">
    <property type="entry name" value="Laminin_G_2"/>
    <property type="match status" value="3"/>
</dbReference>
<feature type="disulfide bond" evidence="13">
    <location>
        <begin position="807"/>
        <end position="824"/>
    </location>
</feature>
<dbReference type="InterPro" id="IPR003961">
    <property type="entry name" value="FN3_dom"/>
</dbReference>
<keyword evidence="4" id="KW-0272">Extracellular matrix</keyword>
<feature type="disulfide bond" evidence="13">
    <location>
        <begin position="826"/>
        <end position="835"/>
    </location>
</feature>
<evidence type="ECO:0000259" key="18">
    <source>
        <dbReference type="PROSITE" id="PS50853"/>
    </source>
</evidence>
<name>A0A1X7VW10_AMPQE</name>
<feature type="chain" id="PRO_5012485529" evidence="15">
    <location>
        <begin position="22"/>
        <end position="2675"/>
    </location>
</feature>
<evidence type="ECO:0000259" key="17">
    <source>
        <dbReference type="PROSITE" id="PS50027"/>
    </source>
</evidence>
<keyword evidence="10" id="KW-0966">Cell projection</keyword>
<dbReference type="Pfam" id="PF00054">
    <property type="entry name" value="Laminin_G_1"/>
    <property type="match status" value="1"/>
</dbReference>
<feature type="domain" description="Laminin G" evidence="16">
    <location>
        <begin position="1668"/>
        <end position="1833"/>
    </location>
</feature>
<dbReference type="SUPFAM" id="SSF49899">
    <property type="entry name" value="Concanavalin A-like lectins/glucanases"/>
    <property type="match status" value="5"/>
</dbReference>
<feature type="domain" description="Fibronectin type-III" evidence="18">
    <location>
        <begin position="2011"/>
        <end position="2116"/>
    </location>
</feature>
<feature type="domain" description="Laminin EGF-like" evidence="17">
    <location>
        <begin position="452"/>
        <end position="497"/>
    </location>
</feature>
<feature type="domain" description="Laminin G" evidence="16">
    <location>
        <begin position="2305"/>
        <end position="2485"/>
    </location>
</feature>
<keyword evidence="8 13" id="KW-1015">Disulfide bond</keyword>
<feature type="disulfide bond" evidence="13">
    <location>
        <begin position="731"/>
        <end position="740"/>
    </location>
</feature>
<dbReference type="PROSITE" id="PS50025">
    <property type="entry name" value="LAM_G_DOMAIN"/>
    <property type="match status" value="5"/>
</dbReference>
<dbReference type="CDD" id="cd00055">
    <property type="entry name" value="EGF_Lam"/>
    <property type="match status" value="9"/>
</dbReference>
<feature type="compositionally biased region" description="Low complexity" evidence="14">
    <location>
        <begin position="2029"/>
        <end position="2066"/>
    </location>
</feature>
<feature type="compositionally biased region" description="Low complexity" evidence="14">
    <location>
        <begin position="2153"/>
        <end position="2168"/>
    </location>
</feature>
<evidence type="ECO:0000256" key="14">
    <source>
        <dbReference type="SAM" id="MobiDB-lite"/>
    </source>
</evidence>